<reference evidence="2" key="1">
    <citation type="journal article" date="2022" name="bioRxiv">
        <title>Sequencing and chromosome-scale assembly of the giantPleurodeles waltlgenome.</title>
        <authorList>
            <person name="Brown T."/>
            <person name="Elewa A."/>
            <person name="Iarovenko S."/>
            <person name="Subramanian E."/>
            <person name="Araus A.J."/>
            <person name="Petzold A."/>
            <person name="Susuki M."/>
            <person name="Suzuki K.-i.T."/>
            <person name="Hayashi T."/>
            <person name="Toyoda A."/>
            <person name="Oliveira C."/>
            <person name="Osipova E."/>
            <person name="Leigh N.D."/>
            <person name="Simon A."/>
            <person name="Yun M.H."/>
        </authorList>
    </citation>
    <scope>NUCLEOTIDE SEQUENCE</scope>
    <source>
        <strain evidence="2">20211129_DDA</strain>
        <tissue evidence="2">Liver</tissue>
    </source>
</reference>
<dbReference type="EMBL" id="JANPWB010000010">
    <property type="protein sequence ID" value="KAJ1141259.1"/>
    <property type="molecule type" value="Genomic_DNA"/>
</dbReference>
<sequence>MGVLSERGVQWLWEVRLGDLWRTAHPQLYLLLSSPLNYARIYYFLGLSALQAIVKEVEKVSRAVSDPASLAITFKFDAFQRCSSVPDVVVPQRMRESENNEQKDKRYSLGPNVNVPQRMRESENNEQNDKR</sequence>
<dbReference type="AlphaFoldDB" id="A0AAV7QQB1"/>
<protein>
    <submittedName>
        <fullName evidence="2">Uncharacterized protein</fullName>
    </submittedName>
</protein>
<proteinExistence type="predicted"/>
<evidence type="ECO:0000313" key="2">
    <source>
        <dbReference type="EMBL" id="KAJ1141259.1"/>
    </source>
</evidence>
<accession>A0AAV7QQB1</accession>
<evidence type="ECO:0000313" key="3">
    <source>
        <dbReference type="Proteomes" id="UP001066276"/>
    </source>
</evidence>
<feature type="compositionally biased region" description="Basic and acidic residues" evidence="1">
    <location>
        <begin position="118"/>
        <end position="131"/>
    </location>
</feature>
<dbReference type="Proteomes" id="UP001066276">
    <property type="component" value="Chromosome 6"/>
</dbReference>
<organism evidence="2 3">
    <name type="scientific">Pleurodeles waltl</name>
    <name type="common">Iberian ribbed newt</name>
    <dbReference type="NCBI Taxonomy" id="8319"/>
    <lineage>
        <taxon>Eukaryota</taxon>
        <taxon>Metazoa</taxon>
        <taxon>Chordata</taxon>
        <taxon>Craniata</taxon>
        <taxon>Vertebrata</taxon>
        <taxon>Euteleostomi</taxon>
        <taxon>Amphibia</taxon>
        <taxon>Batrachia</taxon>
        <taxon>Caudata</taxon>
        <taxon>Salamandroidea</taxon>
        <taxon>Salamandridae</taxon>
        <taxon>Pleurodelinae</taxon>
        <taxon>Pleurodeles</taxon>
    </lineage>
</organism>
<evidence type="ECO:0000256" key="1">
    <source>
        <dbReference type="SAM" id="MobiDB-lite"/>
    </source>
</evidence>
<comment type="caution">
    <text evidence="2">The sequence shown here is derived from an EMBL/GenBank/DDBJ whole genome shotgun (WGS) entry which is preliminary data.</text>
</comment>
<keyword evidence="3" id="KW-1185">Reference proteome</keyword>
<feature type="region of interest" description="Disordered" evidence="1">
    <location>
        <begin position="91"/>
        <end position="131"/>
    </location>
</feature>
<gene>
    <name evidence="2" type="ORF">NDU88_007593</name>
</gene>
<feature type="compositionally biased region" description="Basic and acidic residues" evidence="1">
    <location>
        <begin position="93"/>
        <end position="107"/>
    </location>
</feature>
<name>A0AAV7QQB1_PLEWA</name>